<accession>A0A2W5AEV9</accession>
<gene>
    <name evidence="1" type="ORF">DI623_02555</name>
</gene>
<sequence length="333" mass="34353">MAEWLFEQGIGEARAALVEHGRIVEARIERDDGGLRAGAILPARLVRQLIPRRRGIALIEGGHEALVEPLPPGLTEGGGFLALVTREAIAEPGHPKRAKAVAAPADAQPSPGPTLAERLALTDIPVRPLLAHAPDALEAAGWSETLEEAASGDIAFPGGGLRISPTPAMTLIDIDGALDPAALAVAGAGAAGEAIRRLDIGGSIGIDLPTMPDRAARQAAAAALDAALPLPFERTAVNGFGFLQIVRRRERASLPELLRGDPALTAALALLRRAERSGGVGARTLVAASAVVAIIDANRGWIDMLSRRLGAPVALRAEPGLAISAGHVEARPL</sequence>
<comment type="caution">
    <text evidence="1">The sequence shown here is derived from an EMBL/GenBank/DDBJ whole genome shotgun (WGS) entry which is preliminary data.</text>
</comment>
<protein>
    <submittedName>
        <fullName evidence="1">Ribonuclease</fullName>
    </submittedName>
</protein>
<evidence type="ECO:0000313" key="2">
    <source>
        <dbReference type="Proteomes" id="UP000249066"/>
    </source>
</evidence>
<dbReference type="EMBL" id="QFNN01000006">
    <property type="protein sequence ID" value="PZO91677.1"/>
    <property type="molecule type" value="Genomic_DNA"/>
</dbReference>
<organism evidence="1 2">
    <name type="scientific">Sphingomonas sanxanigenens</name>
    <dbReference type="NCBI Taxonomy" id="397260"/>
    <lineage>
        <taxon>Bacteria</taxon>
        <taxon>Pseudomonadati</taxon>
        <taxon>Pseudomonadota</taxon>
        <taxon>Alphaproteobacteria</taxon>
        <taxon>Sphingomonadales</taxon>
        <taxon>Sphingomonadaceae</taxon>
        <taxon>Sphingomonas</taxon>
    </lineage>
</organism>
<dbReference type="Proteomes" id="UP000249066">
    <property type="component" value="Unassembled WGS sequence"/>
</dbReference>
<evidence type="ECO:0000313" key="1">
    <source>
        <dbReference type="EMBL" id="PZO91677.1"/>
    </source>
</evidence>
<proteinExistence type="predicted"/>
<dbReference type="AlphaFoldDB" id="A0A2W5AEV9"/>
<name>A0A2W5AEV9_9SPHN</name>
<reference evidence="1 2" key="1">
    <citation type="submission" date="2017-08" db="EMBL/GenBank/DDBJ databases">
        <title>Infants hospitalized years apart are colonized by the same room-sourced microbial strains.</title>
        <authorList>
            <person name="Brooks B."/>
            <person name="Olm M.R."/>
            <person name="Firek B.A."/>
            <person name="Baker R."/>
            <person name="Thomas B.C."/>
            <person name="Morowitz M.J."/>
            <person name="Banfield J.F."/>
        </authorList>
    </citation>
    <scope>NUCLEOTIDE SEQUENCE [LARGE SCALE GENOMIC DNA]</scope>
    <source>
        <strain evidence="1">S2_018_000_R2_101</strain>
    </source>
</reference>